<reference evidence="2 3" key="1">
    <citation type="submission" date="2024-02" db="EMBL/GenBank/DDBJ databases">
        <title>Bacteria isolated from the canopy kelp, Nereocystis luetkeana.</title>
        <authorList>
            <person name="Pfister C.A."/>
            <person name="Younker I.T."/>
            <person name="Light S.H."/>
        </authorList>
    </citation>
    <scope>NUCLEOTIDE SEQUENCE [LARGE SCALE GENOMIC DNA]</scope>
    <source>
        <strain evidence="2 3">TI.4.07</strain>
    </source>
</reference>
<gene>
    <name evidence="2" type="ORF">V6242_16235</name>
</gene>
<keyword evidence="1" id="KW-0732">Signal</keyword>
<keyword evidence="3" id="KW-1185">Reference proteome</keyword>
<accession>A0ABU9GB45</accession>
<dbReference type="SUPFAM" id="SSF110997">
    <property type="entry name" value="Sporulation related repeat"/>
    <property type="match status" value="1"/>
</dbReference>
<name>A0ABU9GB45_9GAMM</name>
<sequence length="235" mass="26729">MKWLFYLFVLANAAFLSWNSFVQDDAAQPKQAVYAPPVSESIRLLSEPPSEEDKVKEKTQTEQMEEALNQAVAASTVAQGATDGVFCPRIETEKSSDEAQIVKTLKSFGWAYKEGETLGKRPKFWLYIDAPATKQRATEIVKDLASKSIDSFIITREEMKNRISLGLYSEKGRAEQARERIQTLSGYTVNVYDHMRTVSLHQITIEQSINEEDWNAFLAQFDLTKMMIKLEKNPC</sequence>
<dbReference type="InterPro" id="IPR036680">
    <property type="entry name" value="SPOR-like_sf"/>
</dbReference>
<dbReference type="Proteomes" id="UP001379949">
    <property type="component" value="Unassembled WGS sequence"/>
</dbReference>
<feature type="chain" id="PRO_5046670166" evidence="1">
    <location>
        <begin position="23"/>
        <end position="235"/>
    </location>
</feature>
<comment type="caution">
    <text evidence="2">The sequence shown here is derived from an EMBL/GenBank/DDBJ whole genome shotgun (WGS) entry which is preliminary data.</text>
</comment>
<evidence type="ECO:0000313" key="2">
    <source>
        <dbReference type="EMBL" id="MEL0614702.1"/>
    </source>
</evidence>
<evidence type="ECO:0000256" key="1">
    <source>
        <dbReference type="SAM" id="SignalP"/>
    </source>
</evidence>
<evidence type="ECO:0000313" key="3">
    <source>
        <dbReference type="Proteomes" id="UP001379949"/>
    </source>
</evidence>
<feature type="signal peptide" evidence="1">
    <location>
        <begin position="1"/>
        <end position="22"/>
    </location>
</feature>
<proteinExistence type="predicted"/>
<dbReference type="EMBL" id="JBAKAR010000018">
    <property type="protein sequence ID" value="MEL0614702.1"/>
    <property type="molecule type" value="Genomic_DNA"/>
</dbReference>
<dbReference type="RefSeq" id="WP_341565348.1">
    <property type="nucleotide sequence ID" value="NZ_JBAKAQ010000010.1"/>
</dbReference>
<protein>
    <submittedName>
        <fullName evidence="2">SPOR domain-containing protein</fullName>
    </submittedName>
</protein>
<organism evidence="2 3">
    <name type="scientific">Marinomonas arenicola</name>
    <dbReference type="NCBI Taxonomy" id="569601"/>
    <lineage>
        <taxon>Bacteria</taxon>
        <taxon>Pseudomonadati</taxon>
        <taxon>Pseudomonadota</taxon>
        <taxon>Gammaproteobacteria</taxon>
        <taxon>Oceanospirillales</taxon>
        <taxon>Oceanospirillaceae</taxon>
        <taxon>Marinomonas</taxon>
    </lineage>
</organism>